<sequence length="342" mass="38193">MSDKLNINNINSGPIIPQDDEIKVQGNKVPENLENAKLNNPPPVEKPELPDSPVELRKQIDKIVSTELSPFAASIANSAFEVLKAGVELEEIKANIERAKKDSDDLREQRKLNQKEYEKILQLLHMAVKEREQISIGKMPVIKNETDLTDFVRLQLKNDISRGSTVKTSEAMDNENIKRDVYEFKGLVFRADNRSPDEIKQAGGFLSREDLSAPDKKTEAMGLGLTKGATGRSGVSSADNIKCCMNYLTDPKGRIYIIDTNKLDEGEHSYSMKDILLKNKLKNIDETGGEVNITKIRPSAIMGWIQLPEGMMVVNNTRITLDQIAVGIDTGEVKVELNKNYV</sequence>
<organism evidence="9 10">
    <name type="scientific">Succinivibrio dextrinosolvens</name>
    <dbReference type="NCBI Taxonomy" id="83771"/>
    <lineage>
        <taxon>Bacteria</taxon>
        <taxon>Pseudomonadati</taxon>
        <taxon>Pseudomonadota</taxon>
        <taxon>Gammaproteobacteria</taxon>
        <taxon>Aeromonadales</taxon>
        <taxon>Succinivibrionaceae</taxon>
        <taxon>Succinivibrio</taxon>
    </lineage>
</organism>
<proteinExistence type="inferred from homology"/>
<evidence type="ECO:0000313" key="10">
    <source>
        <dbReference type="Proteomes" id="UP000243374"/>
    </source>
</evidence>
<keyword evidence="4" id="KW-0260">Enterotoxin</keyword>
<dbReference type="AlphaFoldDB" id="A0A662ZDB0"/>
<dbReference type="GO" id="GO:0005615">
    <property type="term" value="C:extracellular space"/>
    <property type="evidence" value="ECO:0007669"/>
    <property type="project" value="InterPro"/>
</dbReference>
<name>A0A662ZDB0_9GAMM</name>
<evidence type="ECO:0000256" key="3">
    <source>
        <dbReference type="ARBA" id="ARBA00022729"/>
    </source>
</evidence>
<keyword evidence="6" id="KW-1015">Disulfide bond</keyword>
<protein>
    <submittedName>
        <fullName evidence="9">Uncharacterized protein</fullName>
    </submittedName>
</protein>
<comment type="similarity">
    <text evidence="1">Belongs to the enterotoxin A family.</text>
</comment>
<dbReference type="Gene3D" id="3.90.210.10">
    <property type="entry name" value="Heat-Labile Enterotoxin, subunit A"/>
    <property type="match status" value="1"/>
</dbReference>
<dbReference type="GO" id="GO:0090729">
    <property type="term" value="F:toxin activity"/>
    <property type="evidence" value="ECO:0007669"/>
    <property type="project" value="UniProtKB-KW"/>
</dbReference>
<evidence type="ECO:0000256" key="1">
    <source>
        <dbReference type="ARBA" id="ARBA00009092"/>
    </source>
</evidence>
<keyword evidence="2" id="KW-0800">Toxin</keyword>
<evidence type="ECO:0000256" key="5">
    <source>
        <dbReference type="ARBA" id="ARBA00023026"/>
    </source>
</evidence>
<dbReference type="InterPro" id="IPR001144">
    <property type="entry name" value="Enterotoxin_A"/>
</dbReference>
<dbReference type="OrthoDB" id="7056038at2"/>
<evidence type="ECO:0000313" key="9">
    <source>
        <dbReference type="EMBL" id="SFK13707.1"/>
    </source>
</evidence>
<dbReference type="SUPFAM" id="SSF56399">
    <property type="entry name" value="ADP-ribosylation"/>
    <property type="match status" value="1"/>
</dbReference>
<evidence type="ECO:0000256" key="4">
    <source>
        <dbReference type="ARBA" id="ARBA00022861"/>
    </source>
</evidence>
<dbReference type="RefSeq" id="WP_074840821.1">
    <property type="nucleotide sequence ID" value="NZ_CP047056.1"/>
</dbReference>
<evidence type="ECO:0000256" key="7">
    <source>
        <dbReference type="SAM" id="Coils"/>
    </source>
</evidence>
<keyword evidence="3" id="KW-0732">Signal</keyword>
<keyword evidence="10" id="KW-1185">Reference proteome</keyword>
<accession>A0A662ZDB0</accession>
<keyword evidence="5" id="KW-0843">Virulence</keyword>
<evidence type="ECO:0000256" key="2">
    <source>
        <dbReference type="ARBA" id="ARBA00022656"/>
    </source>
</evidence>
<dbReference type="PRINTS" id="PR00771">
    <property type="entry name" value="ENTEROTOXINA"/>
</dbReference>
<dbReference type="Proteomes" id="UP000243374">
    <property type="component" value="Unassembled WGS sequence"/>
</dbReference>
<evidence type="ECO:0000256" key="6">
    <source>
        <dbReference type="ARBA" id="ARBA00023157"/>
    </source>
</evidence>
<reference evidence="9 10" key="1">
    <citation type="submission" date="2016-10" db="EMBL/GenBank/DDBJ databases">
        <authorList>
            <person name="Varghese N."/>
            <person name="Submissions S."/>
        </authorList>
    </citation>
    <scope>NUCLEOTIDE SEQUENCE [LARGE SCALE GENOMIC DNA]</scope>
    <source>
        <strain evidence="9 10">22B</strain>
    </source>
</reference>
<gene>
    <name evidence="9" type="ORF">SAMN04487865_10297</name>
</gene>
<evidence type="ECO:0000256" key="8">
    <source>
        <dbReference type="SAM" id="MobiDB-lite"/>
    </source>
</evidence>
<dbReference type="EMBL" id="FOSF01000029">
    <property type="protein sequence ID" value="SFK13707.1"/>
    <property type="molecule type" value="Genomic_DNA"/>
</dbReference>
<keyword evidence="7" id="KW-0175">Coiled coil</keyword>
<feature type="coiled-coil region" evidence="7">
    <location>
        <begin position="82"/>
        <end position="116"/>
    </location>
</feature>
<feature type="region of interest" description="Disordered" evidence="8">
    <location>
        <begin position="1"/>
        <end position="51"/>
    </location>
</feature>
<feature type="compositionally biased region" description="Low complexity" evidence="8">
    <location>
        <begin position="1"/>
        <end position="17"/>
    </location>
</feature>